<name>A0A1E1F1A9_9SPHN</name>
<evidence type="ECO:0008006" key="3">
    <source>
        <dbReference type="Google" id="ProtNLM"/>
    </source>
</evidence>
<sequence length="151" mass="17687">MTARLLTRGEIALARSIYHDSIDLSVVEVRRRKWFPFQPRRTVMAPTGHIHFHPACPFWCEDFSRADLMLRGLFLHELCHVWQSQSGIFLPIRRHPFCRYSYSLKPGLRLPQYGLEQQAEIVRHAYLLREGAVVPGAPELEQYESLLAIFR</sequence>
<organism evidence="1 2">
    <name type="scientific">Sphingobium cloacae</name>
    <dbReference type="NCBI Taxonomy" id="120107"/>
    <lineage>
        <taxon>Bacteria</taxon>
        <taxon>Pseudomonadati</taxon>
        <taxon>Pseudomonadota</taxon>
        <taxon>Alphaproteobacteria</taxon>
        <taxon>Sphingomonadales</taxon>
        <taxon>Sphingomonadaceae</taxon>
        <taxon>Sphingobium</taxon>
    </lineage>
</organism>
<accession>A0A1E1F1A9</accession>
<dbReference type="KEGG" id="sclo:SCLO_1012010"/>
<proteinExistence type="predicted"/>
<evidence type="ECO:0000313" key="2">
    <source>
        <dbReference type="Proteomes" id="UP000218272"/>
    </source>
</evidence>
<dbReference type="Proteomes" id="UP000218272">
    <property type="component" value="Chromosome SCLO_1"/>
</dbReference>
<keyword evidence="2" id="KW-1185">Reference proteome</keyword>
<dbReference type="OrthoDB" id="8686772at2"/>
<protein>
    <recommendedName>
        <fullName evidence="3">Vgr related protein</fullName>
    </recommendedName>
</protein>
<evidence type="ECO:0000313" key="1">
    <source>
        <dbReference type="EMBL" id="BAV64241.1"/>
    </source>
</evidence>
<reference evidence="1 2" key="1">
    <citation type="submission" date="2016-10" db="EMBL/GenBank/DDBJ databases">
        <title>Complete Genome Sequence of the Nonylphenol-Degrading Bacterium Sphingobium cloacae JCM 10874T.</title>
        <authorList>
            <person name="Ootsuka M."/>
            <person name="Nishizawa T."/>
            <person name="Ohta H."/>
        </authorList>
    </citation>
    <scope>NUCLEOTIDE SEQUENCE [LARGE SCALE GENOMIC DNA]</scope>
    <source>
        <strain evidence="1 2">JCM 10874</strain>
    </source>
</reference>
<dbReference type="EMBL" id="AP017655">
    <property type="protein sequence ID" value="BAV64241.1"/>
    <property type="molecule type" value="Genomic_DNA"/>
</dbReference>
<dbReference type="RefSeq" id="WP_066521367.1">
    <property type="nucleotide sequence ID" value="NZ_AP017655.1"/>
</dbReference>
<dbReference type="AlphaFoldDB" id="A0A1E1F1A9"/>
<gene>
    <name evidence="1" type="ORF">SCLO_1012010</name>
</gene>